<dbReference type="EMBL" id="JAUJYN010000009">
    <property type="protein sequence ID" value="KAK1263814.1"/>
    <property type="molecule type" value="Genomic_DNA"/>
</dbReference>
<keyword evidence="2" id="KW-1185">Reference proteome</keyword>
<sequence length="115" mass="12773">MMLTSGAIRSLVVLLQGLLLMLLLPFRWGYVLQGRRSVERSSKDGKVVVRVPAAMVPQRIVRGEQDEALARRAMAIERVRETDGGDVRRGYSVFVTSRGEGLFTQSWAPVSGDIK</sequence>
<reference evidence="1" key="2">
    <citation type="submission" date="2023-06" db="EMBL/GenBank/DDBJ databases">
        <authorList>
            <person name="Ma L."/>
            <person name="Liu K.-W."/>
            <person name="Li Z."/>
            <person name="Hsiao Y.-Y."/>
            <person name="Qi Y."/>
            <person name="Fu T."/>
            <person name="Tang G."/>
            <person name="Zhang D."/>
            <person name="Sun W.-H."/>
            <person name="Liu D.-K."/>
            <person name="Li Y."/>
            <person name="Chen G.-Z."/>
            <person name="Liu X.-D."/>
            <person name="Liao X.-Y."/>
            <person name="Jiang Y.-T."/>
            <person name="Yu X."/>
            <person name="Hao Y."/>
            <person name="Huang J."/>
            <person name="Zhao X.-W."/>
            <person name="Ke S."/>
            <person name="Chen Y.-Y."/>
            <person name="Wu W.-L."/>
            <person name="Hsu J.-L."/>
            <person name="Lin Y.-F."/>
            <person name="Huang M.-D."/>
            <person name="Li C.-Y."/>
            <person name="Huang L."/>
            <person name="Wang Z.-W."/>
            <person name="Zhao X."/>
            <person name="Zhong W.-Y."/>
            <person name="Peng D.-H."/>
            <person name="Ahmad S."/>
            <person name="Lan S."/>
            <person name="Zhang J.-S."/>
            <person name="Tsai W.-C."/>
            <person name="Van De Peer Y."/>
            <person name="Liu Z.-J."/>
        </authorList>
    </citation>
    <scope>NUCLEOTIDE SEQUENCE</scope>
    <source>
        <strain evidence="1">SCP</strain>
        <tissue evidence="1">Leaves</tissue>
    </source>
</reference>
<organism evidence="1 2">
    <name type="scientific">Acorus gramineus</name>
    <name type="common">Dwarf sweet flag</name>
    <dbReference type="NCBI Taxonomy" id="55184"/>
    <lineage>
        <taxon>Eukaryota</taxon>
        <taxon>Viridiplantae</taxon>
        <taxon>Streptophyta</taxon>
        <taxon>Embryophyta</taxon>
        <taxon>Tracheophyta</taxon>
        <taxon>Spermatophyta</taxon>
        <taxon>Magnoliopsida</taxon>
        <taxon>Liliopsida</taxon>
        <taxon>Acoraceae</taxon>
        <taxon>Acorus</taxon>
    </lineage>
</organism>
<accession>A0AAV9AI88</accession>
<dbReference type="Proteomes" id="UP001179952">
    <property type="component" value="Unassembled WGS sequence"/>
</dbReference>
<name>A0AAV9AI88_ACOGR</name>
<evidence type="ECO:0000313" key="1">
    <source>
        <dbReference type="EMBL" id="KAK1263814.1"/>
    </source>
</evidence>
<comment type="caution">
    <text evidence="1">The sequence shown here is derived from an EMBL/GenBank/DDBJ whole genome shotgun (WGS) entry which is preliminary data.</text>
</comment>
<proteinExistence type="predicted"/>
<protein>
    <submittedName>
        <fullName evidence="1">Uncharacterized protein</fullName>
    </submittedName>
</protein>
<evidence type="ECO:0000313" key="2">
    <source>
        <dbReference type="Proteomes" id="UP001179952"/>
    </source>
</evidence>
<dbReference type="AlphaFoldDB" id="A0AAV9AI88"/>
<gene>
    <name evidence="1" type="ORF">QJS04_geneDACA017416</name>
</gene>
<reference evidence="1" key="1">
    <citation type="journal article" date="2023" name="Nat. Commun.">
        <title>Diploid and tetraploid genomes of Acorus and the evolution of monocots.</title>
        <authorList>
            <person name="Ma L."/>
            <person name="Liu K.W."/>
            <person name="Li Z."/>
            <person name="Hsiao Y.Y."/>
            <person name="Qi Y."/>
            <person name="Fu T."/>
            <person name="Tang G.D."/>
            <person name="Zhang D."/>
            <person name="Sun W.H."/>
            <person name="Liu D.K."/>
            <person name="Li Y."/>
            <person name="Chen G.Z."/>
            <person name="Liu X.D."/>
            <person name="Liao X.Y."/>
            <person name="Jiang Y.T."/>
            <person name="Yu X."/>
            <person name="Hao Y."/>
            <person name="Huang J."/>
            <person name="Zhao X.W."/>
            <person name="Ke S."/>
            <person name="Chen Y.Y."/>
            <person name="Wu W.L."/>
            <person name="Hsu J.L."/>
            <person name="Lin Y.F."/>
            <person name="Huang M.D."/>
            <person name="Li C.Y."/>
            <person name="Huang L."/>
            <person name="Wang Z.W."/>
            <person name="Zhao X."/>
            <person name="Zhong W.Y."/>
            <person name="Peng D.H."/>
            <person name="Ahmad S."/>
            <person name="Lan S."/>
            <person name="Zhang J.S."/>
            <person name="Tsai W.C."/>
            <person name="Van de Peer Y."/>
            <person name="Liu Z.J."/>
        </authorList>
    </citation>
    <scope>NUCLEOTIDE SEQUENCE</scope>
    <source>
        <strain evidence="1">SCP</strain>
    </source>
</reference>